<dbReference type="PANTHER" id="PTHR12138">
    <property type="entry name" value="PRIMATE-EXPANDED PROTEIN FAMILY"/>
    <property type="match status" value="1"/>
</dbReference>
<dbReference type="Ensembl" id="ENSMMUT00000092891.1">
    <property type="protein sequence ID" value="ENSMMUP00000080344.1"/>
    <property type="gene ID" value="ENSMMUG00000050531.1"/>
</dbReference>
<reference evidence="1" key="4">
    <citation type="submission" date="2025-09" db="UniProtKB">
        <authorList>
            <consortium name="Ensembl"/>
        </authorList>
    </citation>
    <scope>IDENTIFICATION</scope>
    <source>
        <strain evidence="1">17573</strain>
    </source>
</reference>
<dbReference type="InParanoid" id="A0A5F8ASG7"/>
<dbReference type="Bgee" id="ENSMMUG00000050531">
    <property type="expression patterns" value="Expressed in adipose tissue and 5 other cell types or tissues"/>
</dbReference>
<name>A0A5F8ASG7_MACMU</name>
<dbReference type="AlphaFoldDB" id="A0A5F8ASG7"/>
<dbReference type="Proteomes" id="UP000006718">
    <property type="component" value="Chromosome 2"/>
</dbReference>
<sequence>GGVSLCHPGWSAVVRSQVTATCASQVQAILLSQPSSSWDYRRAPTLPVDFLFLVETRFHHVGQAGLELLTSSDPPASASQSGGITATGPLISFLISVGCILKFSNTGHLWGLFVL</sequence>
<accession>A0A5F8ASG7</accession>
<reference evidence="1" key="2">
    <citation type="submission" date="2019-01" db="EMBL/GenBank/DDBJ databases">
        <authorList>
            <person name="Graves T."/>
            <person name="Eichler E.E."/>
            <person name="Wilson R.K."/>
        </authorList>
    </citation>
    <scope>NUCLEOTIDE SEQUENCE [LARGE SCALE GENOMIC DNA]</scope>
    <source>
        <strain evidence="1">17573</strain>
    </source>
</reference>
<reference evidence="1" key="3">
    <citation type="submission" date="2025-08" db="UniProtKB">
        <authorList>
            <consortium name="Ensembl"/>
        </authorList>
    </citation>
    <scope>IDENTIFICATION</scope>
    <source>
        <strain evidence="1">17573</strain>
    </source>
</reference>
<evidence type="ECO:0000313" key="2">
    <source>
        <dbReference type="Proteomes" id="UP000006718"/>
    </source>
</evidence>
<organism evidence="1 2">
    <name type="scientific">Macaca mulatta</name>
    <name type="common">Rhesus macaque</name>
    <dbReference type="NCBI Taxonomy" id="9544"/>
    <lineage>
        <taxon>Eukaryota</taxon>
        <taxon>Metazoa</taxon>
        <taxon>Chordata</taxon>
        <taxon>Craniata</taxon>
        <taxon>Vertebrata</taxon>
        <taxon>Euteleostomi</taxon>
        <taxon>Mammalia</taxon>
        <taxon>Eutheria</taxon>
        <taxon>Euarchontoglires</taxon>
        <taxon>Primates</taxon>
        <taxon>Haplorrhini</taxon>
        <taxon>Catarrhini</taxon>
        <taxon>Cercopithecidae</taxon>
        <taxon>Cercopithecinae</taxon>
        <taxon>Macaca</taxon>
    </lineage>
</organism>
<dbReference type="GeneTree" id="ENSGT00940000164709"/>
<proteinExistence type="predicted"/>
<keyword evidence="2" id="KW-1185">Reference proteome</keyword>
<protein>
    <submittedName>
        <fullName evidence="1">Uncharacterized protein</fullName>
    </submittedName>
</protein>
<dbReference type="PRINTS" id="PR02045">
    <property type="entry name" value="F138DOMAIN"/>
</dbReference>
<dbReference type="PANTHER" id="PTHR12138:SF152">
    <property type="entry name" value="C2H2-TYPE DOMAIN-CONTAINING PROTEIN"/>
    <property type="match status" value="1"/>
</dbReference>
<evidence type="ECO:0000313" key="1">
    <source>
        <dbReference type="Ensembl" id="ENSMMUP00000080344.1"/>
    </source>
</evidence>
<dbReference type="VEuPathDB" id="HostDB:ENSMMUG00000050531"/>
<reference evidence="2" key="1">
    <citation type="journal article" date="2007" name="Science">
        <title>Evolutionary and biomedical insights from the rhesus macaque genome.</title>
        <authorList>
            <person name="Gibbs R.A."/>
            <person name="Rogers J."/>
            <person name="Katze M.G."/>
            <person name="Bumgarner R."/>
            <person name="Weinstock G.M."/>
            <person name="Mardis E.R."/>
            <person name="Remington K.A."/>
            <person name="Strausberg R.L."/>
            <person name="Venter J.C."/>
            <person name="Wilson R.K."/>
            <person name="Batzer M.A."/>
            <person name="Bustamante C.D."/>
            <person name="Eichler E.E."/>
            <person name="Hahn M.W."/>
            <person name="Hardison R.C."/>
            <person name="Makova K.D."/>
            <person name="Miller W."/>
            <person name="Milosavljevic A."/>
            <person name="Palermo R.E."/>
            <person name="Siepel A."/>
            <person name="Sikela J.M."/>
            <person name="Attaway T."/>
            <person name="Bell S."/>
            <person name="Bernard K.E."/>
            <person name="Buhay C.J."/>
            <person name="Chandrabose M.N."/>
            <person name="Dao M."/>
            <person name="Davis C."/>
            <person name="Delehaunty K.D."/>
            <person name="Ding Y."/>
            <person name="Dinh H.H."/>
            <person name="Dugan-Rocha S."/>
            <person name="Fulton L.A."/>
            <person name="Gabisi R.A."/>
            <person name="Garner T.T."/>
            <person name="Godfrey J."/>
            <person name="Hawes A.C."/>
            <person name="Hernandez J."/>
            <person name="Hines S."/>
            <person name="Holder M."/>
            <person name="Hume J."/>
            <person name="Jhangiani S.N."/>
            <person name="Joshi V."/>
            <person name="Khan Z.M."/>
            <person name="Kirkness E.F."/>
            <person name="Cree A."/>
            <person name="Fowler R.G."/>
            <person name="Lee S."/>
            <person name="Lewis L.R."/>
            <person name="Li Z."/>
            <person name="Liu Y.-S."/>
            <person name="Moore S.M."/>
            <person name="Muzny D."/>
            <person name="Nazareth L.V."/>
            <person name="Ngo D.N."/>
            <person name="Okwuonu G.O."/>
            <person name="Pai G."/>
            <person name="Parker D."/>
            <person name="Paul H.A."/>
            <person name="Pfannkoch C."/>
            <person name="Pohl C.S."/>
            <person name="Rogers Y.-H.C."/>
            <person name="Ruiz S.J."/>
            <person name="Sabo A."/>
            <person name="Santibanez J."/>
            <person name="Schneider B.W."/>
            <person name="Smith S.M."/>
            <person name="Sodergren E."/>
            <person name="Svatek A.F."/>
            <person name="Utterback T.R."/>
            <person name="Vattathil S."/>
            <person name="Warren W."/>
            <person name="White C.S."/>
            <person name="Chinwalla A.T."/>
            <person name="Feng Y."/>
            <person name="Halpern A.L."/>
            <person name="Hillier L.W."/>
            <person name="Huang X."/>
            <person name="Minx P."/>
            <person name="Nelson J.O."/>
            <person name="Pepin K.H."/>
            <person name="Qin X."/>
            <person name="Sutton G.G."/>
            <person name="Venter E."/>
            <person name="Walenz B.P."/>
            <person name="Wallis J.W."/>
            <person name="Worley K.C."/>
            <person name="Yang S.-P."/>
            <person name="Jones S.M."/>
            <person name="Marra M.A."/>
            <person name="Rocchi M."/>
            <person name="Schein J.E."/>
            <person name="Baertsch R."/>
            <person name="Clarke L."/>
            <person name="Csuros M."/>
            <person name="Glasscock J."/>
            <person name="Harris R.A."/>
            <person name="Havlak P."/>
            <person name="Jackson A.R."/>
            <person name="Jiang H."/>
            <person name="Liu Y."/>
            <person name="Messina D.N."/>
            <person name="Shen Y."/>
            <person name="Song H.X.-Z."/>
            <person name="Wylie T."/>
            <person name="Zhang L."/>
            <person name="Birney E."/>
            <person name="Han K."/>
            <person name="Konkel M.K."/>
            <person name="Lee J."/>
            <person name="Smit A.F.A."/>
            <person name="Ullmer B."/>
            <person name="Wang H."/>
            <person name="Xing J."/>
            <person name="Burhans R."/>
            <person name="Cheng Z."/>
            <person name="Karro J.E."/>
            <person name="Ma J."/>
            <person name="Raney B."/>
            <person name="She X."/>
            <person name="Cox M.J."/>
            <person name="Demuth J.P."/>
            <person name="Dumas L.J."/>
            <person name="Han S.-G."/>
            <person name="Hopkins J."/>
            <person name="Karimpour-Fard A."/>
            <person name="Kim Y.H."/>
            <person name="Pollack J.R."/>
            <person name="Vinar T."/>
            <person name="Addo-Quaye C."/>
            <person name="Degenhardt J."/>
            <person name="Denby A."/>
            <person name="Hubisz M.J."/>
            <person name="Indap A."/>
            <person name="Kosiol C."/>
            <person name="Lahn B.T."/>
            <person name="Lawson H.A."/>
            <person name="Marklein A."/>
            <person name="Nielsen R."/>
            <person name="Vallender E.J."/>
            <person name="Clark A.G."/>
            <person name="Ferguson B."/>
            <person name="Hernandez R.D."/>
            <person name="Hirani K."/>
            <person name="Kehrer-Sawatzki H."/>
            <person name="Kolb J."/>
            <person name="Patil S."/>
            <person name="Pu L.-L."/>
            <person name="Ren Y."/>
            <person name="Smith D.G."/>
            <person name="Wheeler D.A."/>
            <person name="Schenck I."/>
            <person name="Ball E.V."/>
            <person name="Chen R."/>
            <person name="Cooper D.N."/>
            <person name="Giardine B."/>
            <person name="Hsu F."/>
            <person name="Kent W.J."/>
            <person name="Lesk A."/>
            <person name="Nelson D.L."/>
            <person name="O'brien W.E."/>
            <person name="Pruefer K."/>
            <person name="Stenson P.D."/>
            <person name="Wallace J.C."/>
            <person name="Ke H."/>
            <person name="Liu X.-M."/>
            <person name="Wang P."/>
            <person name="Xiang A.P."/>
            <person name="Yang F."/>
            <person name="Barber G.P."/>
            <person name="Haussler D."/>
            <person name="Karolchik D."/>
            <person name="Kern A.D."/>
            <person name="Kuhn R.M."/>
            <person name="Smith K.E."/>
            <person name="Zwieg A.S."/>
        </authorList>
    </citation>
    <scope>NUCLEOTIDE SEQUENCE [LARGE SCALE GENOMIC DNA]</scope>
    <source>
        <strain evidence="2">17573</strain>
    </source>
</reference>